<gene>
    <name evidence="6" type="ORF">ILUMI_26045</name>
</gene>
<dbReference type="InterPro" id="IPR036322">
    <property type="entry name" value="WD40_repeat_dom_sf"/>
</dbReference>
<reference evidence="6" key="1">
    <citation type="submission" date="2019-08" db="EMBL/GenBank/DDBJ databases">
        <title>The genome of the North American firefly Photinus pyralis.</title>
        <authorList>
            <consortium name="Photinus pyralis genome working group"/>
            <person name="Fallon T.R."/>
            <person name="Sander Lower S.E."/>
            <person name="Weng J.-K."/>
        </authorList>
    </citation>
    <scope>NUCLEOTIDE SEQUENCE</scope>
    <source>
        <strain evidence="6">TRF0915ILg1</strain>
        <tissue evidence="6">Whole body</tissue>
    </source>
</reference>
<name>A0A8K0C4R7_IGNLU</name>
<proteinExistence type="predicted"/>
<dbReference type="InterPro" id="IPR050687">
    <property type="entry name" value="Dynein_IC"/>
</dbReference>
<evidence type="ECO:0000313" key="6">
    <source>
        <dbReference type="EMBL" id="KAF2880134.1"/>
    </source>
</evidence>
<keyword evidence="3" id="KW-0853">WD repeat</keyword>
<keyword evidence="7" id="KW-1185">Reference proteome</keyword>
<keyword evidence="4" id="KW-0677">Repeat</keyword>
<dbReference type="OrthoDB" id="6619788at2759"/>
<evidence type="ECO:0000313" key="7">
    <source>
        <dbReference type="Proteomes" id="UP000801492"/>
    </source>
</evidence>
<evidence type="ECO:0000256" key="1">
    <source>
        <dbReference type="ARBA" id="ARBA00004496"/>
    </source>
</evidence>
<evidence type="ECO:0000256" key="5">
    <source>
        <dbReference type="SAM" id="MobiDB-lite"/>
    </source>
</evidence>
<dbReference type="GO" id="GO:0036156">
    <property type="term" value="C:inner dynein arm"/>
    <property type="evidence" value="ECO:0007669"/>
    <property type="project" value="TreeGrafter"/>
</dbReference>
<evidence type="ECO:0000256" key="3">
    <source>
        <dbReference type="ARBA" id="ARBA00022574"/>
    </source>
</evidence>
<evidence type="ECO:0000256" key="2">
    <source>
        <dbReference type="ARBA" id="ARBA00022490"/>
    </source>
</evidence>
<dbReference type="PANTHER" id="PTHR12442">
    <property type="entry name" value="DYNEIN INTERMEDIATE CHAIN"/>
    <property type="match status" value="1"/>
</dbReference>
<dbReference type="Proteomes" id="UP000801492">
    <property type="component" value="Unassembled WGS sequence"/>
</dbReference>
<dbReference type="EMBL" id="VTPC01091021">
    <property type="protein sequence ID" value="KAF2880134.1"/>
    <property type="molecule type" value="Genomic_DNA"/>
</dbReference>
<comment type="subcellular location">
    <subcellularLocation>
        <location evidence="1">Cytoplasm</location>
    </subcellularLocation>
</comment>
<feature type="compositionally biased region" description="Polar residues" evidence="5">
    <location>
        <begin position="10"/>
        <end position="22"/>
    </location>
</feature>
<keyword evidence="2" id="KW-0963">Cytoplasm</keyword>
<feature type="region of interest" description="Disordered" evidence="5">
    <location>
        <begin position="871"/>
        <end position="905"/>
    </location>
</feature>
<comment type="caution">
    <text evidence="6">The sequence shown here is derived from an EMBL/GenBank/DDBJ whole genome shotgun (WGS) entry which is preliminary data.</text>
</comment>
<sequence length="1102" mass="127617">MDEAKPAPSKIQQTPLQSQSRLDNVVSEQVEEPKKPRKYRRVRKIKPEDDLLPKDIKDIPGVRTIVISTVIQNVLGCIVGTHVTSENPWKFVSKEALTDNLELHEESSEFLPIKNEILTYPLDQMLLVYVPSESSQVDEFHVCTTVKATDVAIEVMNTTLQQREERLNNAVFKTPGEWISLGSELEVEELQEKNYRPLLEVELESEYPVITARNIFKYRLAEHAKDGYTNLLAPRQTFSNLFKKRIDVATQVAPAVAESEAQTTYTFPKNISTQYHFEYAPPAPPTKELKANVKSFLDNRWDTFSDALYVNSYINFYNDDYKGLSKNFKRKPPPQVVKPHATFAEPHICKRKEISCHSWHRLYTGTFAVAYGDVKPSDYIKGRPNQDDVLKAMYDVTPVLLWSFKDTLHPRLLLETPREVTALAFCPYDENILVGGCVNGQIIVWDITNKLKGVEEEEILSESQRRYRILMSSLVKWLKNTKDPKIVRPTVVSELEYSHQCTVTSVLWLPPFREINKNGQVKNLPEDDDKPGYQFVTSSRDGSLLAWNLRSKPIASAGGYRPQRKLRRLKKRPSALTVDVSPLRALHRLLKPSFRINVFAPNTLRPLPVTTIDILNFPLKYIEENPKPNHKFDITERLVFKPVLERFEFPLDYEFAAGTVEGDVIIATWEGFDFNAGEVVNKETAKFSNFVKYHDGPVLSISRSPTFSDLLLTVGGKVFAIWKTGFLGKPLMWRRNKVRYAHGSWNILRSGLFRLMRTDGCYELWHLKIRSDRCIKVNLLSNLSIDATSLHPFNLEHNIIGLVDGKGTFRTFLIAKEFDTPLQEDTLATETILNREVERKLKFAKWQEEWPIKNSTLVTAMKQRNTIVQQEKAEKLKQEKEEHEAAAEEEQKQKEKQLEKEKTPEPGQFKEWYQRKWNINEKERMKKVILKKKALDVNTLQKQQAPLLKAEEEIKLRKKKQEVRLSKANELFEDAVAMLFSDAIGKKSTPPPDAYAGGDSMEVKAFYFEKYKETAESCEEIVNKRQYRYHFNWLKIIETGRERRKVLDGYYKRDSHKLRIINEKKLKESEELAKMMANRFQPETKTSLESIDYEIIPDEDDQ</sequence>
<evidence type="ECO:0000256" key="4">
    <source>
        <dbReference type="ARBA" id="ARBA00022737"/>
    </source>
</evidence>
<dbReference type="SUPFAM" id="SSF50978">
    <property type="entry name" value="WD40 repeat-like"/>
    <property type="match status" value="1"/>
</dbReference>
<dbReference type="AlphaFoldDB" id="A0A8K0C4R7"/>
<dbReference type="InterPro" id="IPR001680">
    <property type="entry name" value="WD40_rpt"/>
</dbReference>
<dbReference type="SMART" id="SM00320">
    <property type="entry name" value="WD40"/>
    <property type="match status" value="3"/>
</dbReference>
<dbReference type="GO" id="GO:0045504">
    <property type="term" value="F:dynein heavy chain binding"/>
    <property type="evidence" value="ECO:0007669"/>
    <property type="project" value="TreeGrafter"/>
</dbReference>
<feature type="region of interest" description="Disordered" evidence="5">
    <location>
        <begin position="1"/>
        <end position="39"/>
    </location>
</feature>
<dbReference type="Gene3D" id="2.130.10.10">
    <property type="entry name" value="YVTN repeat-like/Quinoprotein amine dehydrogenase"/>
    <property type="match status" value="1"/>
</dbReference>
<dbReference type="GO" id="GO:0036159">
    <property type="term" value="P:inner dynein arm assembly"/>
    <property type="evidence" value="ECO:0007669"/>
    <property type="project" value="TreeGrafter"/>
</dbReference>
<dbReference type="GO" id="GO:0060294">
    <property type="term" value="P:cilium movement involved in cell motility"/>
    <property type="evidence" value="ECO:0007669"/>
    <property type="project" value="TreeGrafter"/>
</dbReference>
<dbReference type="InterPro" id="IPR015943">
    <property type="entry name" value="WD40/YVTN_repeat-like_dom_sf"/>
</dbReference>
<feature type="compositionally biased region" description="Basic and acidic residues" evidence="5">
    <location>
        <begin position="871"/>
        <end position="904"/>
    </location>
</feature>
<accession>A0A8K0C4R7</accession>
<evidence type="ECO:0008006" key="8">
    <source>
        <dbReference type="Google" id="ProtNLM"/>
    </source>
</evidence>
<protein>
    <recommendedName>
        <fullName evidence="8">WD repeat-containing protein 63</fullName>
    </recommendedName>
</protein>
<dbReference type="PANTHER" id="PTHR12442:SF5">
    <property type="entry name" value="DYNEIN AXONEMAL INTERMEDIATE CHAIN 3"/>
    <property type="match status" value="1"/>
</dbReference>
<dbReference type="GO" id="GO:0045503">
    <property type="term" value="F:dynein light chain binding"/>
    <property type="evidence" value="ECO:0007669"/>
    <property type="project" value="TreeGrafter"/>
</dbReference>
<organism evidence="6 7">
    <name type="scientific">Ignelater luminosus</name>
    <name type="common">Cucubano</name>
    <name type="synonym">Pyrophorus luminosus</name>
    <dbReference type="NCBI Taxonomy" id="2038154"/>
    <lineage>
        <taxon>Eukaryota</taxon>
        <taxon>Metazoa</taxon>
        <taxon>Ecdysozoa</taxon>
        <taxon>Arthropoda</taxon>
        <taxon>Hexapoda</taxon>
        <taxon>Insecta</taxon>
        <taxon>Pterygota</taxon>
        <taxon>Neoptera</taxon>
        <taxon>Endopterygota</taxon>
        <taxon>Coleoptera</taxon>
        <taxon>Polyphaga</taxon>
        <taxon>Elateriformia</taxon>
        <taxon>Elateroidea</taxon>
        <taxon>Elateridae</taxon>
        <taxon>Agrypninae</taxon>
        <taxon>Pyrophorini</taxon>
        <taxon>Ignelater</taxon>
    </lineage>
</organism>